<reference evidence="2" key="1">
    <citation type="submission" date="2017-02" db="EMBL/GenBank/DDBJ databases">
        <authorList>
            <person name="Tafer H."/>
            <person name="Lopandic K."/>
        </authorList>
    </citation>
    <scope>NUCLEOTIDE SEQUENCE [LARGE SCALE GENOMIC DNA]</scope>
    <source>
        <strain evidence="2">CBS 366.77</strain>
    </source>
</reference>
<gene>
    <name evidence="1" type="ORF">PHISCL_06976</name>
</gene>
<dbReference type="GO" id="GO:0031591">
    <property type="term" value="P:wybutosine biosynthetic process"/>
    <property type="evidence" value="ECO:0007669"/>
    <property type="project" value="TreeGrafter"/>
</dbReference>
<dbReference type="GO" id="GO:0005737">
    <property type="term" value="C:cytoplasm"/>
    <property type="evidence" value="ECO:0007669"/>
    <property type="project" value="TreeGrafter"/>
</dbReference>
<dbReference type="PANTHER" id="PTHR23245:SF25">
    <property type="entry name" value="TRNA WYBUTOSINE-SYNTHESIZING PROTEIN 2 HOMOLOG"/>
    <property type="match status" value="1"/>
</dbReference>
<dbReference type="PANTHER" id="PTHR23245">
    <property type="entry name" value="TRNA METHYLTRANSFERASE"/>
    <property type="match status" value="1"/>
</dbReference>
<dbReference type="EMBL" id="MVGC01000285">
    <property type="protein sequence ID" value="RJE20677.1"/>
    <property type="molecule type" value="Genomic_DNA"/>
</dbReference>
<dbReference type="STRING" id="2070753.A0A3A2ZH18"/>
<sequence>MVVGVRDDGGLDVTVEELVERLSDEVRVVIFHGDNRFAAGILDEIKRFMDGQKTWNNIRHVNLGLLPSSSSAWENACNMVDKRFGGWVHVHENVDVQDIDKKRDEIVVELGKLWRDSQGDRIPVEHAVAECRHVEEVKTYAPGVMHCVFDIELLSPGIES</sequence>
<dbReference type="Proteomes" id="UP000266188">
    <property type="component" value="Unassembled WGS sequence"/>
</dbReference>
<proteinExistence type="predicted"/>
<protein>
    <submittedName>
        <fullName evidence="1">tRNA wybutosine-synthesizing protein</fullName>
    </submittedName>
</protein>
<dbReference type="AlphaFoldDB" id="A0A3A2ZH18"/>
<comment type="caution">
    <text evidence="1">The sequence shown here is derived from an EMBL/GenBank/DDBJ whole genome shotgun (WGS) entry which is preliminary data.</text>
</comment>
<dbReference type="InterPro" id="IPR029063">
    <property type="entry name" value="SAM-dependent_MTases_sf"/>
</dbReference>
<dbReference type="GO" id="GO:0008175">
    <property type="term" value="F:tRNA methyltransferase activity"/>
    <property type="evidence" value="ECO:0007669"/>
    <property type="project" value="TreeGrafter"/>
</dbReference>
<dbReference type="OrthoDB" id="2387925at2759"/>
<evidence type="ECO:0000313" key="2">
    <source>
        <dbReference type="Proteomes" id="UP000266188"/>
    </source>
</evidence>
<name>A0A3A2ZH18_9EURO</name>
<dbReference type="Gene3D" id="3.40.50.150">
    <property type="entry name" value="Vaccinia Virus protein VP39"/>
    <property type="match status" value="1"/>
</dbReference>
<organism evidence="1 2">
    <name type="scientific">Aspergillus sclerotialis</name>
    <dbReference type="NCBI Taxonomy" id="2070753"/>
    <lineage>
        <taxon>Eukaryota</taxon>
        <taxon>Fungi</taxon>
        <taxon>Dikarya</taxon>
        <taxon>Ascomycota</taxon>
        <taxon>Pezizomycotina</taxon>
        <taxon>Eurotiomycetes</taxon>
        <taxon>Eurotiomycetidae</taxon>
        <taxon>Eurotiales</taxon>
        <taxon>Aspergillaceae</taxon>
        <taxon>Aspergillus</taxon>
        <taxon>Aspergillus subgen. Polypaecilum</taxon>
    </lineage>
</organism>
<dbReference type="SUPFAM" id="SSF53335">
    <property type="entry name" value="S-adenosyl-L-methionine-dependent methyltransferases"/>
    <property type="match status" value="1"/>
</dbReference>
<keyword evidence="2" id="KW-1185">Reference proteome</keyword>
<dbReference type="GO" id="GO:0030488">
    <property type="term" value="P:tRNA methylation"/>
    <property type="evidence" value="ECO:0007669"/>
    <property type="project" value="TreeGrafter"/>
</dbReference>
<evidence type="ECO:0000313" key="1">
    <source>
        <dbReference type="EMBL" id="RJE20677.1"/>
    </source>
</evidence>
<accession>A0A3A2ZH18</accession>